<dbReference type="Proteomes" id="UP000664835">
    <property type="component" value="Unassembled WGS sequence"/>
</dbReference>
<evidence type="ECO:0000313" key="3">
    <source>
        <dbReference type="Proteomes" id="UP000664835"/>
    </source>
</evidence>
<evidence type="ECO:0000259" key="1">
    <source>
        <dbReference type="PROSITE" id="PS50943"/>
    </source>
</evidence>
<evidence type="ECO:0000313" key="2">
    <source>
        <dbReference type="EMBL" id="MBO1928281.1"/>
    </source>
</evidence>
<protein>
    <submittedName>
        <fullName evidence="2">Helix-turn-helix transcriptional regulator</fullName>
    </submittedName>
</protein>
<gene>
    <name evidence="2" type="ORF">J3998_11925</name>
</gene>
<proteinExistence type="predicted"/>
<dbReference type="EMBL" id="JAGETV010000034">
    <property type="protein sequence ID" value="MBO1928281.1"/>
    <property type="molecule type" value="Genomic_DNA"/>
</dbReference>
<keyword evidence="3" id="KW-1185">Reference proteome</keyword>
<organism evidence="2 3">
    <name type="scientific">Thiomicrorhabdus marina</name>
    <dbReference type="NCBI Taxonomy" id="2818442"/>
    <lineage>
        <taxon>Bacteria</taxon>
        <taxon>Pseudomonadati</taxon>
        <taxon>Pseudomonadota</taxon>
        <taxon>Gammaproteobacteria</taxon>
        <taxon>Thiotrichales</taxon>
        <taxon>Piscirickettsiaceae</taxon>
        <taxon>Thiomicrorhabdus</taxon>
    </lineage>
</organism>
<dbReference type="InterPro" id="IPR010982">
    <property type="entry name" value="Lambda_DNA-bd_dom_sf"/>
</dbReference>
<name>A0ABS3Q7Q2_9GAMM</name>
<comment type="caution">
    <text evidence="2">The sequence shown here is derived from an EMBL/GenBank/DDBJ whole genome shotgun (WGS) entry which is preliminary data.</text>
</comment>
<dbReference type="Gene3D" id="1.10.260.40">
    <property type="entry name" value="lambda repressor-like DNA-binding domains"/>
    <property type="match status" value="1"/>
</dbReference>
<dbReference type="SMART" id="SM00530">
    <property type="entry name" value="HTH_XRE"/>
    <property type="match status" value="1"/>
</dbReference>
<dbReference type="Pfam" id="PF12844">
    <property type="entry name" value="HTH_19"/>
    <property type="match status" value="1"/>
</dbReference>
<dbReference type="CDD" id="cd00093">
    <property type="entry name" value="HTH_XRE"/>
    <property type="match status" value="1"/>
</dbReference>
<feature type="domain" description="HTH cro/C1-type" evidence="1">
    <location>
        <begin position="11"/>
        <end position="64"/>
    </location>
</feature>
<dbReference type="InterPro" id="IPR001387">
    <property type="entry name" value="Cro/C1-type_HTH"/>
</dbReference>
<dbReference type="PROSITE" id="PS50943">
    <property type="entry name" value="HTH_CROC1"/>
    <property type="match status" value="1"/>
</dbReference>
<reference evidence="2 3" key="1">
    <citation type="submission" date="2021-03" db="EMBL/GenBank/DDBJ databases">
        <title>Thiomicrorhabdus sp.nov.,novel sulfur-oxidizing bacteria isolated from coastal sediment.</title>
        <authorList>
            <person name="Liu X."/>
        </authorList>
    </citation>
    <scope>NUCLEOTIDE SEQUENCE [LARGE SCALE GENOMIC DNA]</scope>
    <source>
        <strain evidence="2 3">6S2-11</strain>
    </source>
</reference>
<accession>A0ABS3Q7Q2</accession>
<dbReference type="RefSeq" id="WP_208150896.1">
    <property type="nucleotide sequence ID" value="NZ_JAGETV010000034.1"/>
</dbReference>
<sequence>MKKDSISKRLLKERELLNIKSQAEIAELIGISREMWGKYERGKAMPGTEVLIKLSLVGFDIDYLITGHKKPKLNDDEIHLIEEWRKADFLAKYEALQRLQGIKPSEHTTNQTFESTVKNVAGRDIIDHSGKD</sequence>
<dbReference type="SUPFAM" id="SSF47413">
    <property type="entry name" value="lambda repressor-like DNA-binding domains"/>
    <property type="match status" value="1"/>
</dbReference>